<name>A0A2U0U7U1_9BACT</name>
<comment type="caution">
    <text evidence="6">The sequence shown here is derived from an EMBL/GenBank/DDBJ whole genome shotgun (WGS) entry which is preliminary data.</text>
</comment>
<keyword evidence="2" id="KW-0963">Cytoplasm</keyword>
<accession>A0A2U0U7U1</accession>
<organism evidence="6 7">
    <name type="scientific">Hallella colorans</name>
    <dbReference type="NCBI Taxonomy" id="1703337"/>
    <lineage>
        <taxon>Bacteria</taxon>
        <taxon>Pseudomonadati</taxon>
        <taxon>Bacteroidota</taxon>
        <taxon>Bacteroidia</taxon>
        <taxon>Bacteroidales</taxon>
        <taxon>Prevotellaceae</taxon>
        <taxon>Hallella</taxon>
    </lineage>
</organism>
<dbReference type="SUPFAM" id="SSF53335">
    <property type="entry name" value="S-adenosyl-L-methionine-dependent methyltransferases"/>
    <property type="match status" value="1"/>
</dbReference>
<dbReference type="NCBIfam" id="NF001785">
    <property type="entry name" value="PRK00517.2-2"/>
    <property type="match status" value="1"/>
</dbReference>
<keyword evidence="4 6" id="KW-0808">Transferase</keyword>
<keyword evidence="6" id="KW-0689">Ribosomal protein</keyword>
<sequence length="286" mass="31709">MEYIVAEFTINCESALLEVARDLLADISAEAGFEAFESTSRGLNGYVQKTALKQSLLDANIADFPLEHTTVTYQLHSVESKNWNEQWEKAGFEPINIDDKVVIYDTRRESPQVPNGAVPISILPHQTFGTGTHQTTRMMIRSLLGIPIQGKRVVDCGCGTGILGITASKLGAAEVFGYDVDEWCVSNATHNAKENSVGNMTVLHGDSKVLDGMDKPFHVVMANINRNILLQDMPTFNKIMTPDAKLILSGFYQEDAKIILEKAAQLKLREAHRLTEDDWCCLTLIH</sequence>
<dbReference type="OrthoDB" id="9785995at2"/>
<evidence type="ECO:0000313" key="7">
    <source>
        <dbReference type="Proteomes" id="UP000245870"/>
    </source>
</evidence>
<dbReference type="Gene3D" id="3.40.50.150">
    <property type="entry name" value="Vaccinia Virus protein VP39"/>
    <property type="match status" value="1"/>
</dbReference>
<proteinExistence type="inferred from homology"/>
<gene>
    <name evidence="6" type="ORF">C7379_10935</name>
</gene>
<dbReference type="AlphaFoldDB" id="A0A2U0U7U1"/>
<evidence type="ECO:0000256" key="5">
    <source>
        <dbReference type="ARBA" id="ARBA00022691"/>
    </source>
</evidence>
<dbReference type="EMBL" id="QENY01000009">
    <property type="protein sequence ID" value="PVX53696.1"/>
    <property type="molecule type" value="Genomic_DNA"/>
</dbReference>
<dbReference type="PANTHER" id="PTHR43648">
    <property type="entry name" value="ELECTRON TRANSFER FLAVOPROTEIN BETA SUBUNIT LYSINE METHYLTRANSFERASE"/>
    <property type="match status" value="1"/>
</dbReference>
<dbReference type="Proteomes" id="UP000245870">
    <property type="component" value="Unassembled WGS sequence"/>
</dbReference>
<dbReference type="PANTHER" id="PTHR43648:SF1">
    <property type="entry name" value="ELECTRON TRANSFER FLAVOPROTEIN BETA SUBUNIT LYSINE METHYLTRANSFERASE"/>
    <property type="match status" value="1"/>
</dbReference>
<reference evidence="6 7" key="1">
    <citation type="submission" date="2018-05" db="EMBL/GenBank/DDBJ databases">
        <title>Genomic Encyclopedia of Type Strains, Phase IV (KMG-IV): sequencing the most valuable type-strain genomes for metagenomic binning, comparative biology and taxonomic classification.</title>
        <authorList>
            <person name="Goeker M."/>
        </authorList>
    </citation>
    <scope>NUCLEOTIDE SEQUENCE [LARGE SCALE GENOMIC DNA]</scope>
    <source>
        <strain evidence="6 7">DSM 100333</strain>
    </source>
</reference>
<dbReference type="CDD" id="cd02440">
    <property type="entry name" value="AdoMet_MTases"/>
    <property type="match status" value="1"/>
</dbReference>
<evidence type="ECO:0000256" key="1">
    <source>
        <dbReference type="ARBA" id="ARBA00009741"/>
    </source>
</evidence>
<dbReference type="InterPro" id="IPR029063">
    <property type="entry name" value="SAM-dependent_MTases_sf"/>
</dbReference>
<evidence type="ECO:0000256" key="2">
    <source>
        <dbReference type="ARBA" id="ARBA00022490"/>
    </source>
</evidence>
<dbReference type="InterPro" id="IPR050078">
    <property type="entry name" value="Ribosomal_L11_MeTrfase_PrmA"/>
</dbReference>
<keyword evidence="6" id="KW-0687">Ribonucleoprotein</keyword>
<evidence type="ECO:0000313" key="6">
    <source>
        <dbReference type="EMBL" id="PVX53696.1"/>
    </source>
</evidence>
<evidence type="ECO:0000256" key="3">
    <source>
        <dbReference type="ARBA" id="ARBA00022603"/>
    </source>
</evidence>
<evidence type="ECO:0000256" key="4">
    <source>
        <dbReference type="ARBA" id="ARBA00022679"/>
    </source>
</evidence>
<keyword evidence="3 6" id="KW-0489">Methyltransferase</keyword>
<dbReference type="GO" id="GO:0032259">
    <property type="term" value="P:methylation"/>
    <property type="evidence" value="ECO:0007669"/>
    <property type="project" value="UniProtKB-KW"/>
</dbReference>
<dbReference type="GO" id="GO:0008276">
    <property type="term" value="F:protein methyltransferase activity"/>
    <property type="evidence" value="ECO:0007669"/>
    <property type="project" value="InterPro"/>
</dbReference>
<keyword evidence="7" id="KW-1185">Reference proteome</keyword>
<dbReference type="PIRSF" id="PIRSF000401">
    <property type="entry name" value="RPL11_MTase"/>
    <property type="match status" value="1"/>
</dbReference>
<dbReference type="RefSeq" id="WP_116616452.1">
    <property type="nucleotide sequence ID" value="NZ_QENY01000009.1"/>
</dbReference>
<comment type="similarity">
    <text evidence="1">Belongs to the methyltransferase superfamily. PrmA family.</text>
</comment>
<dbReference type="GO" id="GO:0005840">
    <property type="term" value="C:ribosome"/>
    <property type="evidence" value="ECO:0007669"/>
    <property type="project" value="UniProtKB-KW"/>
</dbReference>
<keyword evidence="5" id="KW-0949">S-adenosyl-L-methionine</keyword>
<protein>
    <submittedName>
        <fullName evidence="6">Ribosomal protein L11 methyltransferase</fullName>
    </submittedName>
</protein>
<dbReference type="InterPro" id="IPR004498">
    <property type="entry name" value="Ribosomal_PrmA_MeTrfase"/>
</dbReference>
<dbReference type="Pfam" id="PF06325">
    <property type="entry name" value="PrmA"/>
    <property type="match status" value="1"/>
</dbReference>